<protein>
    <submittedName>
        <fullName evidence="5">TRAP dicarboxylate transporter-DctP subunit</fullName>
    </submittedName>
</protein>
<dbReference type="GO" id="GO:0055085">
    <property type="term" value="P:transmembrane transport"/>
    <property type="evidence" value="ECO:0007669"/>
    <property type="project" value="InterPro"/>
</dbReference>
<dbReference type="PANTHER" id="PTHR33376:SF15">
    <property type="entry name" value="BLL6794 PROTEIN"/>
    <property type="match status" value="1"/>
</dbReference>
<dbReference type="eggNOG" id="COG1638">
    <property type="taxonomic scope" value="Bacteria"/>
</dbReference>
<dbReference type="PANTHER" id="PTHR33376">
    <property type="match status" value="1"/>
</dbReference>
<name>S9R029_9RHOB</name>
<feature type="signal peptide" evidence="4">
    <location>
        <begin position="1"/>
        <end position="26"/>
    </location>
</feature>
<evidence type="ECO:0000256" key="2">
    <source>
        <dbReference type="ARBA" id="ARBA00022729"/>
    </source>
</evidence>
<dbReference type="Pfam" id="PF03480">
    <property type="entry name" value="DctP"/>
    <property type="match status" value="1"/>
</dbReference>
<comment type="caution">
    <text evidence="5">The sequence shown here is derived from an EMBL/GenBank/DDBJ whole genome shotgun (WGS) entry which is preliminary data.</text>
</comment>
<dbReference type="OrthoDB" id="7822595at2"/>
<evidence type="ECO:0000256" key="1">
    <source>
        <dbReference type="ARBA" id="ARBA00004418"/>
    </source>
</evidence>
<dbReference type="HOGENOM" id="CLU_036176_2_0_5"/>
<sequence length="345" mass="36845">MTKTPRTMFGLAATVSAIAVSAPAFAQDFQFSIHHFLSPKSPTQTMLLEPWAESIEEASDGRIAFEIFPAMSLGGAPPELFSQVRDGVVDLAWTLPGYTPGTFPHLEVFELPDVHGGDARATNLAINDMMEDLAADFEDVHPILVHVHTGNALHLAGDAIGGIEDMEGLKIRSPSRTGAWLIEELGAEPVAMPVPALPQALSKKVVDAALVPFEVAIPLGLSELTSASVELEGGQRFGTSTFIFAMNKDSYESLPEDLQKVIDDHSGRALAEEMGVEWNDIEPVGKQMARDAGNSVVELSAEASAAFDAPFEAVAQRWLSEAADMGIDGEALLEKARDAVASHSE</sequence>
<keyword evidence="3" id="KW-0574">Periplasm</keyword>
<dbReference type="NCBIfam" id="NF037995">
    <property type="entry name" value="TRAP_S1"/>
    <property type="match status" value="1"/>
</dbReference>
<dbReference type="CDD" id="cd13665">
    <property type="entry name" value="PBP2_TRAP_Dctp3_4"/>
    <property type="match status" value="1"/>
</dbReference>
<organism evidence="5 6">
    <name type="scientific">Salipiger mucosus DSM 16094</name>
    <dbReference type="NCBI Taxonomy" id="1123237"/>
    <lineage>
        <taxon>Bacteria</taxon>
        <taxon>Pseudomonadati</taxon>
        <taxon>Pseudomonadota</taxon>
        <taxon>Alphaproteobacteria</taxon>
        <taxon>Rhodobacterales</taxon>
        <taxon>Roseobacteraceae</taxon>
        <taxon>Salipiger</taxon>
    </lineage>
</organism>
<dbReference type="GO" id="GO:0042597">
    <property type="term" value="C:periplasmic space"/>
    <property type="evidence" value="ECO:0007669"/>
    <property type="project" value="UniProtKB-SubCell"/>
</dbReference>
<keyword evidence="6" id="KW-1185">Reference proteome</keyword>
<reference evidence="6" key="1">
    <citation type="journal article" date="2014" name="Stand. Genomic Sci.">
        <title>Genome sequence of the exopolysaccharide-producing Salipiger mucosus type strain (DSM 16094(T)), a moderately halophilic member of the Roseobacter clade.</title>
        <authorList>
            <person name="Riedel T."/>
            <person name="Spring S."/>
            <person name="Fiebig A."/>
            <person name="Petersen J."/>
            <person name="Kyrpides N.C."/>
            <person name="Goker M."/>
            <person name="Klenk H.P."/>
        </authorList>
    </citation>
    <scope>NUCLEOTIDE SEQUENCE [LARGE SCALE GENOMIC DNA]</scope>
    <source>
        <strain evidence="6">DSM 16094</strain>
    </source>
</reference>
<evidence type="ECO:0000313" key="6">
    <source>
        <dbReference type="Proteomes" id="UP000015347"/>
    </source>
</evidence>
<evidence type="ECO:0000313" key="5">
    <source>
        <dbReference type="EMBL" id="EPX85288.1"/>
    </source>
</evidence>
<comment type="subcellular location">
    <subcellularLocation>
        <location evidence="1">Periplasm</location>
    </subcellularLocation>
</comment>
<dbReference type="STRING" id="1123237.Salmuc_02667"/>
<dbReference type="Proteomes" id="UP000015347">
    <property type="component" value="Unassembled WGS sequence"/>
</dbReference>
<proteinExistence type="predicted"/>
<dbReference type="InterPro" id="IPR038404">
    <property type="entry name" value="TRAP_DctP_sf"/>
</dbReference>
<dbReference type="EMBL" id="APVH01000009">
    <property type="protein sequence ID" value="EPX85288.1"/>
    <property type="molecule type" value="Genomic_DNA"/>
</dbReference>
<evidence type="ECO:0000256" key="4">
    <source>
        <dbReference type="SAM" id="SignalP"/>
    </source>
</evidence>
<dbReference type="InterPro" id="IPR018389">
    <property type="entry name" value="DctP_fam"/>
</dbReference>
<keyword evidence="2 4" id="KW-0732">Signal</keyword>
<accession>S9R029</accession>
<evidence type="ECO:0000256" key="3">
    <source>
        <dbReference type="ARBA" id="ARBA00022764"/>
    </source>
</evidence>
<dbReference type="Gene3D" id="3.40.190.170">
    <property type="entry name" value="Bacterial extracellular solute-binding protein, family 7"/>
    <property type="match status" value="1"/>
</dbReference>
<dbReference type="RefSeq" id="WP_020039856.1">
    <property type="nucleotide sequence ID" value="NZ_KE557273.1"/>
</dbReference>
<dbReference type="AlphaFoldDB" id="S9R029"/>
<gene>
    <name evidence="5" type="ORF">Salmuc_02667</name>
</gene>
<feature type="chain" id="PRO_5004555533" evidence="4">
    <location>
        <begin position="27"/>
        <end position="345"/>
    </location>
</feature>